<evidence type="ECO:0000256" key="1">
    <source>
        <dbReference type="ARBA" id="ARBA00022723"/>
    </source>
</evidence>
<accession>A0A0C2NBJ5</accession>
<sequence>MTCNEISHKFPKNVSVNESQDIPAGFRKVRFKVIYYDKNVANPPSELMNNHDTDPINCLCGCKKNLADMIFCQNCNHYQHWKCVYSLRCFDSNNYECLRCKFMNDMEQIFFHQKLCLTHLIISLISRIEYTSLDKLQTITDKVEIVENIAPFLQEGYISDKQNSIILKIEELIMVENNIPYHVWNSIFKSAKTQITEERNSVEQLKVFNDQTEKDSPICQIISKEPSHQICMKIRGSEPLHFLKLFK</sequence>
<dbReference type="InterPro" id="IPR011011">
    <property type="entry name" value="Znf_FYVE_PHD"/>
</dbReference>
<dbReference type="Gene3D" id="3.30.40.10">
    <property type="entry name" value="Zinc/RING finger domain, C3HC4 (zinc finger)"/>
    <property type="match status" value="1"/>
</dbReference>
<keyword evidence="2" id="KW-0863">Zinc-finger</keyword>
<keyword evidence="3" id="KW-0862">Zinc</keyword>
<evidence type="ECO:0000256" key="3">
    <source>
        <dbReference type="ARBA" id="ARBA00022833"/>
    </source>
</evidence>
<comment type="caution">
    <text evidence="4">The sequence shown here is derived from an EMBL/GenBank/DDBJ whole genome shotgun (WGS) entry which is preliminary data.</text>
</comment>
<evidence type="ECO:0000313" key="5">
    <source>
        <dbReference type="Proteomes" id="UP000031668"/>
    </source>
</evidence>
<dbReference type="PROSITE" id="PS01359">
    <property type="entry name" value="ZF_PHD_1"/>
    <property type="match status" value="1"/>
</dbReference>
<name>A0A0C2NBJ5_THEKT</name>
<evidence type="ECO:0008006" key="6">
    <source>
        <dbReference type="Google" id="ProtNLM"/>
    </source>
</evidence>
<dbReference type="InterPro" id="IPR019786">
    <property type="entry name" value="Zinc_finger_PHD-type_CS"/>
</dbReference>
<keyword evidence="1" id="KW-0479">Metal-binding</keyword>
<dbReference type="Proteomes" id="UP000031668">
    <property type="component" value="Unassembled WGS sequence"/>
</dbReference>
<protein>
    <recommendedName>
        <fullName evidence="6">Zinc finger PHD-type domain-containing protein</fullName>
    </recommendedName>
</protein>
<dbReference type="InterPro" id="IPR013083">
    <property type="entry name" value="Znf_RING/FYVE/PHD"/>
</dbReference>
<keyword evidence="5" id="KW-1185">Reference proteome</keyword>
<evidence type="ECO:0000256" key="2">
    <source>
        <dbReference type="ARBA" id="ARBA00022771"/>
    </source>
</evidence>
<evidence type="ECO:0000313" key="4">
    <source>
        <dbReference type="EMBL" id="KII73705.1"/>
    </source>
</evidence>
<dbReference type="SUPFAM" id="SSF57903">
    <property type="entry name" value="FYVE/PHD zinc finger"/>
    <property type="match status" value="1"/>
</dbReference>
<reference evidence="4 5" key="1">
    <citation type="journal article" date="2014" name="Genome Biol. Evol.">
        <title>The genome of the myxosporean Thelohanellus kitauei shows adaptations to nutrient acquisition within its fish host.</title>
        <authorList>
            <person name="Yang Y."/>
            <person name="Xiong J."/>
            <person name="Zhou Z."/>
            <person name="Huo F."/>
            <person name="Miao W."/>
            <person name="Ran C."/>
            <person name="Liu Y."/>
            <person name="Zhang J."/>
            <person name="Feng J."/>
            <person name="Wang M."/>
            <person name="Wang M."/>
            <person name="Wang L."/>
            <person name="Yao B."/>
        </authorList>
    </citation>
    <scope>NUCLEOTIDE SEQUENCE [LARGE SCALE GENOMIC DNA]</scope>
    <source>
        <strain evidence="4">Wuqing</strain>
    </source>
</reference>
<dbReference type="EMBL" id="JWZT01000702">
    <property type="protein sequence ID" value="KII73705.1"/>
    <property type="molecule type" value="Genomic_DNA"/>
</dbReference>
<organism evidence="4 5">
    <name type="scientific">Thelohanellus kitauei</name>
    <name type="common">Myxosporean</name>
    <dbReference type="NCBI Taxonomy" id="669202"/>
    <lineage>
        <taxon>Eukaryota</taxon>
        <taxon>Metazoa</taxon>
        <taxon>Cnidaria</taxon>
        <taxon>Myxozoa</taxon>
        <taxon>Myxosporea</taxon>
        <taxon>Bivalvulida</taxon>
        <taxon>Platysporina</taxon>
        <taxon>Myxobolidae</taxon>
        <taxon>Thelohanellus</taxon>
    </lineage>
</organism>
<dbReference type="GO" id="GO:0008270">
    <property type="term" value="F:zinc ion binding"/>
    <property type="evidence" value="ECO:0007669"/>
    <property type="project" value="UniProtKB-KW"/>
</dbReference>
<dbReference type="AlphaFoldDB" id="A0A0C2NBJ5"/>
<gene>
    <name evidence="4" type="ORF">RF11_14056</name>
</gene>
<proteinExistence type="predicted"/>